<sequence length="310" mass="34295">MLISNDLEISEANLSAALGICAGSNPALARRYTELRAAGQPVTQAWLDEHMRGNDDSIAKIADKLDRSLESFASTSRNARDTAAQYSSEMQVHADRAGDEREEIRHLASLAMAMLERTQHLEQEMHRSEREAATLRRSLAKARRDADHDHLTGLPNRRAFEGLLERQYDEAGKTDETLIVAFCDIDNFKRINDIHGHDTGDRVIQAIAGALSKISGDNCHVARHGGEEFVLLFRGLDKAEAVLRLDDVRETFAKRNFINRQSDEPIGQISFSAGVADVFAYPSSREALKAADIALYAAKAQGRNRVVAAE</sequence>
<evidence type="ECO:0000313" key="4">
    <source>
        <dbReference type="EMBL" id="MCJ2178337.1"/>
    </source>
</evidence>
<dbReference type="PANTHER" id="PTHR45138">
    <property type="entry name" value="REGULATORY COMPONENTS OF SENSORY TRANSDUCTION SYSTEM"/>
    <property type="match status" value="1"/>
</dbReference>
<protein>
    <recommendedName>
        <fullName evidence="1">diguanylate cyclase</fullName>
        <ecNumber evidence="1">2.7.7.65</ecNumber>
    </recommendedName>
</protein>
<organism evidence="4 5">
    <name type="scientific">Novosphingobium album</name>
    <name type="common">ex Hu et al. 2023</name>
    <dbReference type="NCBI Taxonomy" id="2930093"/>
    <lineage>
        <taxon>Bacteria</taxon>
        <taxon>Pseudomonadati</taxon>
        <taxon>Pseudomonadota</taxon>
        <taxon>Alphaproteobacteria</taxon>
        <taxon>Sphingomonadales</taxon>
        <taxon>Sphingomonadaceae</taxon>
        <taxon>Novosphingobium</taxon>
    </lineage>
</organism>
<dbReference type="Proteomes" id="UP001162880">
    <property type="component" value="Unassembled WGS sequence"/>
</dbReference>
<feature type="coiled-coil region" evidence="2">
    <location>
        <begin position="111"/>
        <end position="145"/>
    </location>
</feature>
<proteinExistence type="predicted"/>
<evidence type="ECO:0000256" key="1">
    <source>
        <dbReference type="ARBA" id="ARBA00012528"/>
    </source>
</evidence>
<accession>A0ABT0AZU9</accession>
<comment type="caution">
    <text evidence="4">The sequence shown here is derived from an EMBL/GenBank/DDBJ whole genome shotgun (WGS) entry which is preliminary data.</text>
</comment>
<dbReference type="Pfam" id="PF00990">
    <property type="entry name" value="GGDEF"/>
    <property type="match status" value="1"/>
</dbReference>
<dbReference type="NCBIfam" id="TIGR00254">
    <property type="entry name" value="GGDEF"/>
    <property type="match status" value="1"/>
</dbReference>
<dbReference type="PROSITE" id="PS50887">
    <property type="entry name" value="GGDEF"/>
    <property type="match status" value="1"/>
</dbReference>
<reference evidence="4" key="1">
    <citation type="submission" date="2022-03" db="EMBL/GenBank/DDBJ databases">
        <title>Identification of a novel bacterium isolated from mangrove sediments.</title>
        <authorList>
            <person name="Pan X."/>
        </authorList>
    </citation>
    <scope>NUCLEOTIDE SEQUENCE</scope>
    <source>
        <strain evidence="4">B2580</strain>
    </source>
</reference>
<keyword evidence="5" id="KW-1185">Reference proteome</keyword>
<feature type="domain" description="GGDEF" evidence="3">
    <location>
        <begin position="176"/>
        <end position="310"/>
    </location>
</feature>
<name>A0ABT0AZU9_9SPHN</name>
<dbReference type="InterPro" id="IPR050469">
    <property type="entry name" value="Diguanylate_Cyclase"/>
</dbReference>
<dbReference type="EC" id="2.7.7.65" evidence="1"/>
<dbReference type="EMBL" id="JALHLE010000007">
    <property type="protein sequence ID" value="MCJ2178337.1"/>
    <property type="molecule type" value="Genomic_DNA"/>
</dbReference>
<dbReference type="InterPro" id="IPR029787">
    <property type="entry name" value="Nucleotide_cyclase"/>
</dbReference>
<dbReference type="PANTHER" id="PTHR45138:SF24">
    <property type="entry name" value="DIGUANYLATE CYCLASE DGCC-RELATED"/>
    <property type="match status" value="1"/>
</dbReference>
<evidence type="ECO:0000259" key="3">
    <source>
        <dbReference type="PROSITE" id="PS50887"/>
    </source>
</evidence>
<dbReference type="SMART" id="SM00267">
    <property type="entry name" value="GGDEF"/>
    <property type="match status" value="1"/>
</dbReference>
<gene>
    <name evidence="4" type="ORF">MTR64_07160</name>
</gene>
<evidence type="ECO:0000256" key="2">
    <source>
        <dbReference type="SAM" id="Coils"/>
    </source>
</evidence>
<keyword evidence="2" id="KW-0175">Coiled coil</keyword>
<dbReference type="InterPro" id="IPR043128">
    <property type="entry name" value="Rev_trsase/Diguanyl_cyclase"/>
</dbReference>
<dbReference type="CDD" id="cd01949">
    <property type="entry name" value="GGDEF"/>
    <property type="match status" value="1"/>
</dbReference>
<dbReference type="Gene3D" id="3.30.70.270">
    <property type="match status" value="1"/>
</dbReference>
<dbReference type="RefSeq" id="WP_243992272.1">
    <property type="nucleotide sequence ID" value="NZ_JALHLE010000007.1"/>
</dbReference>
<dbReference type="InterPro" id="IPR000160">
    <property type="entry name" value="GGDEF_dom"/>
</dbReference>
<dbReference type="SUPFAM" id="SSF55073">
    <property type="entry name" value="Nucleotide cyclase"/>
    <property type="match status" value="1"/>
</dbReference>
<evidence type="ECO:0000313" key="5">
    <source>
        <dbReference type="Proteomes" id="UP001162880"/>
    </source>
</evidence>